<reference evidence="1 2" key="1">
    <citation type="submission" date="2024-05" db="EMBL/GenBank/DDBJ databases">
        <authorList>
            <person name="Duchaud E."/>
        </authorList>
    </citation>
    <scope>NUCLEOTIDE SEQUENCE [LARGE SCALE GENOMIC DNA]</scope>
    <source>
        <strain evidence="1">Ena-SAMPLE-TAB-13-05-2024-13:56:06:370-140308</strain>
    </source>
</reference>
<dbReference type="Proteomes" id="UP001497527">
    <property type="component" value="Unassembled WGS sequence"/>
</dbReference>
<evidence type="ECO:0000313" key="2">
    <source>
        <dbReference type="Proteomes" id="UP001497527"/>
    </source>
</evidence>
<keyword evidence="2" id="KW-1185">Reference proteome</keyword>
<comment type="caution">
    <text evidence="1">The sequence shown here is derived from an EMBL/GenBank/DDBJ whole genome shotgun (WGS) entry which is preliminary data.</text>
</comment>
<proteinExistence type="predicted"/>
<organism evidence="1 2">
    <name type="scientific">Tenacibaculum polynesiense</name>
    <dbReference type="NCBI Taxonomy" id="3137857"/>
    <lineage>
        <taxon>Bacteria</taxon>
        <taxon>Pseudomonadati</taxon>
        <taxon>Bacteroidota</taxon>
        <taxon>Flavobacteriia</taxon>
        <taxon>Flavobacteriales</taxon>
        <taxon>Flavobacteriaceae</taxon>
        <taxon>Tenacibaculum</taxon>
    </lineage>
</organism>
<sequence length="53" mass="6415">MLKKAGISLKKNSWMMKKNKYIRIQIINNKKLSYEKTTISSICCYELFCLYRF</sequence>
<evidence type="ECO:0000313" key="1">
    <source>
        <dbReference type="EMBL" id="CAL2103342.1"/>
    </source>
</evidence>
<dbReference type="EMBL" id="CAXJIO010000012">
    <property type="protein sequence ID" value="CAL2103342.1"/>
    <property type="molecule type" value="Genomic_DNA"/>
</dbReference>
<name>A0ABM9PCP6_9FLAO</name>
<protein>
    <submittedName>
        <fullName evidence="1">Uncharacterized protein</fullName>
    </submittedName>
</protein>
<accession>A0ABM9PCP6</accession>
<gene>
    <name evidence="1" type="ORF">T190423A01A_30456</name>
</gene>